<proteinExistence type="predicted"/>
<gene>
    <name evidence="1" type="ordered locus">Rumal_2654</name>
</gene>
<dbReference type="AlphaFoldDB" id="E6UGK6"/>
<reference evidence="1 2" key="1">
    <citation type="journal article" date="2011" name="J. Bacteriol.">
        <title>Complete genome of the cellulolytic ruminal bacterium Ruminococcus albus 7.</title>
        <authorList>
            <person name="Suen G."/>
            <person name="Stevenson D.M."/>
            <person name="Bruce D.C."/>
            <person name="Chertkov O."/>
            <person name="Copeland A."/>
            <person name="Cheng J.F."/>
            <person name="Detter C."/>
            <person name="Detter J.C."/>
            <person name="Goodwin L.A."/>
            <person name="Han C.S."/>
            <person name="Hauser L.J."/>
            <person name="Ivanova N.N."/>
            <person name="Kyrpides N.C."/>
            <person name="Land M.L."/>
            <person name="Lapidus A."/>
            <person name="Lucas S."/>
            <person name="Ovchinnikova G."/>
            <person name="Pitluck S."/>
            <person name="Tapia R."/>
            <person name="Woyke T."/>
            <person name="Boyum J."/>
            <person name="Mead D."/>
            <person name="Weimer P.J."/>
        </authorList>
    </citation>
    <scope>NUCLEOTIDE SEQUENCE [LARGE SCALE GENOMIC DNA]</scope>
    <source>
        <strain evidence="2">ATCC 27210 / DSM 20455 / JCM 14654 / NCDO 2250 / 7</strain>
    </source>
</reference>
<dbReference type="EMBL" id="CP002403">
    <property type="protein sequence ID" value="ADU23129.1"/>
    <property type="molecule type" value="Genomic_DNA"/>
</dbReference>
<accession>E6UGK6</accession>
<organism evidence="1 2">
    <name type="scientific">Ruminococcus albus (strain ATCC 27210 / DSM 20455 / JCM 14654 / NCDO 2250 / 7)</name>
    <dbReference type="NCBI Taxonomy" id="697329"/>
    <lineage>
        <taxon>Bacteria</taxon>
        <taxon>Bacillati</taxon>
        <taxon>Bacillota</taxon>
        <taxon>Clostridia</taxon>
        <taxon>Eubacteriales</taxon>
        <taxon>Oscillospiraceae</taxon>
        <taxon>Ruminococcus</taxon>
    </lineage>
</organism>
<dbReference type="Proteomes" id="UP000006919">
    <property type="component" value="Chromosome"/>
</dbReference>
<dbReference type="RefSeq" id="WP_013499256.1">
    <property type="nucleotide sequence ID" value="NC_014833.1"/>
</dbReference>
<dbReference type="KEGG" id="ral:Rumal_2654"/>
<protein>
    <submittedName>
        <fullName evidence="1">Uncharacterized protein</fullName>
    </submittedName>
</protein>
<evidence type="ECO:0000313" key="2">
    <source>
        <dbReference type="Proteomes" id="UP000006919"/>
    </source>
</evidence>
<name>E6UGK6_RUMA7</name>
<dbReference type="OrthoDB" id="1821872at2"/>
<dbReference type="HOGENOM" id="CLU_1843646_0_0_9"/>
<sequence>MDIQRDGTQVYAFIGSDELSDMGLSFETLRERDISSRIFLAAVRAHIMNDLGCSSHGDIRISKCTDGVRLALTVSLHAQFISDPAEVIGYLADTCTDTRIYRLNGRFVLVPRGCDEVEEAKIKEHGRLLSHTPRNVIQT</sequence>
<evidence type="ECO:0000313" key="1">
    <source>
        <dbReference type="EMBL" id="ADU23129.1"/>
    </source>
</evidence>